<protein>
    <submittedName>
        <fullName evidence="1">Uncharacterized protein</fullName>
    </submittedName>
</protein>
<keyword evidence="2" id="KW-1185">Reference proteome</keyword>
<sequence length="102" mass="11241">MTEREIAASLTALRDTVEGLERGLRKMLDIEETHSEMLRRLLIAAAEPEKDEQELNQLIKQLIATLNIQSDAIMQLRGDINGLADTIGTGVATAVRRVLSEG</sequence>
<dbReference type="Proteomes" id="UP001279553">
    <property type="component" value="Unassembled WGS sequence"/>
</dbReference>
<dbReference type="EMBL" id="JAWXYB010000008">
    <property type="protein sequence ID" value="MDX5929529.1"/>
    <property type="molecule type" value="Genomic_DNA"/>
</dbReference>
<comment type="caution">
    <text evidence="1">The sequence shown here is derived from an EMBL/GenBank/DDBJ whole genome shotgun (WGS) entry which is preliminary data.</text>
</comment>
<accession>A0AAW9DKH7</accession>
<proteinExistence type="predicted"/>
<name>A0AAW9DKH7_ACIAO</name>
<dbReference type="RefSeq" id="WP_319612596.1">
    <property type="nucleotide sequence ID" value="NZ_JAWXYB010000008.1"/>
</dbReference>
<organism evidence="1 2">
    <name type="scientific">Acidiphilium acidophilum</name>
    <name type="common">Thiobacillus acidophilus</name>
    <dbReference type="NCBI Taxonomy" id="76588"/>
    <lineage>
        <taxon>Bacteria</taxon>
        <taxon>Pseudomonadati</taxon>
        <taxon>Pseudomonadota</taxon>
        <taxon>Alphaproteobacteria</taxon>
        <taxon>Acetobacterales</taxon>
        <taxon>Acidocellaceae</taxon>
        <taxon>Acidiphilium</taxon>
    </lineage>
</organism>
<evidence type="ECO:0000313" key="2">
    <source>
        <dbReference type="Proteomes" id="UP001279553"/>
    </source>
</evidence>
<gene>
    <name evidence="1" type="ORF">SIL87_01945</name>
</gene>
<reference evidence="1 2" key="1">
    <citation type="submission" date="2023-11" db="EMBL/GenBank/DDBJ databases">
        <title>MicrobeMod: A computational toolkit for identifying prokaryotic methylation and restriction-modification with nanopore sequencing.</title>
        <authorList>
            <person name="Crits-Christoph A."/>
            <person name="Kang S.C."/>
            <person name="Lee H."/>
            <person name="Ostrov N."/>
        </authorList>
    </citation>
    <scope>NUCLEOTIDE SEQUENCE [LARGE SCALE GENOMIC DNA]</scope>
    <source>
        <strain evidence="1 2">DSMZ 700</strain>
    </source>
</reference>
<evidence type="ECO:0000313" key="1">
    <source>
        <dbReference type="EMBL" id="MDX5929529.1"/>
    </source>
</evidence>
<dbReference type="AlphaFoldDB" id="A0AAW9DKH7"/>